<gene>
    <name evidence="2" type="ORF">BpHYR1_054499</name>
</gene>
<comment type="caution">
    <text evidence="2">The sequence shown here is derived from an EMBL/GenBank/DDBJ whole genome shotgun (WGS) entry which is preliminary data.</text>
</comment>
<evidence type="ECO:0000313" key="2">
    <source>
        <dbReference type="EMBL" id="RNA16719.1"/>
    </source>
</evidence>
<sequence>MSQTQDFLQAPFTSRSIKKKQYIKRSLSTIVQLNDLEDYSSIDEYESGDGPGSVLFSNVDPESDSAVGDDDGEESTISDDDDQTARNTSKNSDSDEDVLYTLNESNISDRPLKRSLRLQNKPKNLV</sequence>
<name>A0A3M7QZR9_BRAPC</name>
<proteinExistence type="predicted"/>
<keyword evidence="3" id="KW-1185">Reference proteome</keyword>
<protein>
    <submittedName>
        <fullName evidence="2">Uncharacterized protein</fullName>
    </submittedName>
</protein>
<organism evidence="2 3">
    <name type="scientific">Brachionus plicatilis</name>
    <name type="common">Marine rotifer</name>
    <name type="synonym">Brachionus muelleri</name>
    <dbReference type="NCBI Taxonomy" id="10195"/>
    <lineage>
        <taxon>Eukaryota</taxon>
        <taxon>Metazoa</taxon>
        <taxon>Spiralia</taxon>
        <taxon>Gnathifera</taxon>
        <taxon>Rotifera</taxon>
        <taxon>Eurotatoria</taxon>
        <taxon>Monogononta</taxon>
        <taxon>Pseudotrocha</taxon>
        <taxon>Ploima</taxon>
        <taxon>Brachionidae</taxon>
        <taxon>Brachionus</taxon>
    </lineage>
</organism>
<accession>A0A3M7QZR9</accession>
<reference evidence="2 3" key="1">
    <citation type="journal article" date="2018" name="Sci. Rep.">
        <title>Genomic signatures of local adaptation to the degree of environmental predictability in rotifers.</title>
        <authorList>
            <person name="Franch-Gras L."/>
            <person name="Hahn C."/>
            <person name="Garcia-Roger E.M."/>
            <person name="Carmona M.J."/>
            <person name="Serra M."/>
            <person name="Gomez A."/>
        </authorList>
    </citation>
    <scope>NUCLEOTIDE SEQUENCE [LARGE SCALE GENOMIC DNA]</scope>
    <source>
        <strain evidence="2">HYR1</strain>
    </source>
</reference>
<feature type="compositionally biased region" description="Acidic residues" evidence="1">
    <location>
        <begin position="61"/>
        <end position="82"/>
    </location>
</feature>
<dbReference type="Proteomes" id="UP000276133">
    <property type="component" value="Unassembled WGS sequence"/>
</dbReference>
<dbReference type="EMBL" id="REGN01004646">
    <property type="protein sequence ID" value="RNA16719.1"/>
    <property type="molecule type" value="Genomic_DNA"/>
</dbReference>
<dbReference type="AlphaFoldDB" id="A0A3M7QZR9"/>
<evidence type="ECO:0000256" key="1">
    <source>
        <dbReference type="SAM" id="MobiDB-lite"/>
    </source>
</evidence>
<feature type="region of interest" description="Disordered" evidence="1">
    <location>
        <begin position="42"/>
        <end position="98"/>
    </location>
</feature>
<evidence type="ECO:0000313" key="3">
    <source>
        <dbReference type="Proteomes" id="UP000276133"/>
    </source>
</evidence>